<evidence type="ECO:0000313" key="2">
    <source>
        <dbReference type="Proteomes" id="UP001732700"/>
    </source>
</evidence>
<dbReference type="Proteomes" id="UP001732700">
    <property type="component" value="Chromosome 1A"/>
</dbReference>
<proteinExistence type="predicted"/>
<protein>
    <submittedName>
        <fullName evidence="1">Uncharacterized protein</fullName>
    </submittedName>
</protein>
<organism evidence="1 2">
    <name type="scientific">Avena sativa</name>
    <name type="common">Oat</name>
    <dbReference type="NCBI Taxonomy" id="4498"/>
    <lineage>
        <taxon>Eukaryota</taxon>
        <taxon>Viridiplantae</taxon>
        <taxon>Streptophyta</taxon>
        <taxon>Embryophyta</taxon>
        <taxon>Tracheophyta</taxon>
        <taxon>Spermatophyta</taxon>
        <taxon>Magnoliopsida</taxon>
        <taxon>Liliopsida</taxon>
        <taxon>Poales</taxon>
        <taxon>Poaceae</taxon>
        <taxon>BOP clade</taxon>
        <taxon>Pooideae</taxon>
        <taxon>Poodae</taxon>
        <taxon>Poeae</taxon>
        <taxon>Poeae Chloroplast Group 1 (Aveneae type)</taxon>
        <taxon>Aveninae</taxon>
        <taxon>Avena</taxon>
    </lineage>
</organism>
<evidence type="ECO:0000313" key="1">
    <source>
        <dbReference type="EnsemblPlants" id="AVESA.00010b.r2.1AG0004320.1.CDS"/>
    </source>
</evidence>
<sequence length="159" mass="17506">MDLDESVLYNTSGGMPHGRLSIATGAVKKAHIISAARATNLKPSSSVAYRNVIQENQQLRHTNEILTRKTEMHDQMFRMIFAEMGRDLPEWFQQGQTQAHTQGNTRLEDSAMDDLVDHGNTGRSNDGENIGGDSYNQDGDSNYASGGGSDWCTCTSTTY</sequence>
<dbReference type="EnsemblPlants" id="AVESA.00010b.r2.1AG0004320.1">
    <property type="protein sequence ID" value="AVESA.00010b.r2.1AG0004320.1.CDS"/>
    <property type="gene ID" value="AVESA.00010b.r2.1AG0004320"/>
</dbReference>
<accession>A0ACD5T7A5</accession>
<keyword evidence="2" id="KW-1185">Reference proteome</keyword>
<reference evidence="1" key="2">
    <citation type="submission" date="2025-09" db="UniProtKB">
        <authorList>
            <consortium name="EnsemblPlants"/>
        </authorList>
    </citation>
    <scope>IDENTIFICATION</scope>
</reference>
<reference evidence="1" key="1">
    <citation type="submission" date="2021-05" db="EMBL/GenBank/DDBJ databases">
        <authorList>
            <person name="Scholz U."/>
            <person name="Mascher M."/>
            <person name="Fiebig A."/>
        </authorList>
    </citation>
    <scope>NUCLEOTIDE SEQUENCE [LARGE SCALE GENOMIC DNA]</scope>
</reference>
<name>A0ACD5T7A5_AVESA</name>